<feature type="transmembrane region" description="Helical" evidence="7">
    <location>
        <begin position="227"/>
        <end position="246"/>
    </location>
</feature>
<keyword evidence="2 7" id="KW-0813">Transport</keyword>
<dbReference type="GO" id="GO:0071916">
    <property type="term" value="F:dipeptide transmembrane transporter activity"/>
    <property type="evidence" value="ECO:0007669"/>
    <property type="project" value="TreeGrafter"/>
</dbReference>
<gene>
    <name evidence="9" type="ORF">AB0763_08850</name>
</gene>
<evidence type="ECO:0000256" key="2">
    <source>
        <dbReference type="ARBA" id="ARBA00022448"/>
    </source>
</evidence>
<dbReference type="KEGG" id="vih:AB0763_08850"/>
<sequence>MTQYQSKAGDQHQPFLSRRHPFFLRLQQAFTGLASFALTIIGLLIFTFLLSRAAPIDPALQLVGDHASEATYQQARAELGLDQPLVVQFSHYVGQLLRGDLGVSQITQQPVLEDLKQAFPATIELATVAMLLGAILGISLAILAVYKPGSVLDHLARLISLLGYSVPVFWLGLLGLLLFYAKLHWSAGPGRLDDIYTYTMAFDSGFVLWDTLRTGDLDIIGNAFAHLWLPVAVLALLSMASITRLLRAAMLEESNKEYILLAKAKGASRWRIVFIHIFPNVLGTLITILALSYTSLLEGAVLTETVFAWPGLGRYLTSALFASDTSAVLGPTLLIGTCFILLNAIADALTRWVDPRTR</sequence>
<reference evidence="9" key="1">
    <citation type="submission" date="2024-07" db="EMBL/GenBank/DDBJ databases">
        <title>Genome Analysis of a Potential Novel Vibrio Species Secreting pH- and Thermo-stable Alginate Lyase and its Application in Producing Alginate Oligosaccharides.</title>
        <authorList>
            <person name="Huang H."/>
            <person name="Bao K."/>
        </authorList>
    </citation>
    <scope>NUCLEOTIDE SEQUENCE</scope>
    <source>
        <strain evidence="9">HB236076</strain>
    </source>
</reference>
<keyword evidence="4 7" id="KW-0812">Transmembrane</keyword>
<dbReference type="Pfam" id="PF19300">
    <property type="entry name" value="BPD_transp_1_N"/>
    <property type="match status" value="1"/>
</dbReference>
<dbReference type="RefSeq" id="WP_306100388.1">
    <property type="nucleotide sequence ID" value="NZ_CP162601.1"/>
</dbReference>
<feature type="transmembrane region" description="Helical" evidence="7">
    <location>
        <begin position="125"/>
        <end position="146"/>
    </location>
</feature>
<evidence type="ECO:0000256" key="5">
    <source>
        <dbReference type="ARBA" id="ARBA00022989"/>
    </source>
</evidence>
<proteinExistence type="inferred from homology"/>
<evidence type="ECO:0000256" key="4">
    <source>
        <dbReference type="ARBA" id="ARBA00022692"/>
    </source>
</evidence>
<evidence type="ECO:0000313" key="9">
    <source>
        <dbReference type="EMBL" id="XDK24330.1"/>
    </source>
</evidence>
<feature type="transmembrane region" description="Helical" evidence="7">
    <location>
        <begin position="158"/>
        <end position="181"/>
    </location>
</feature>
<organism evidence="9">
    <name type="scientific">Vibrio sp. HB236076</name>
    <dbReference type="NCBI Taxonomy" id="3232307"/>
    <lineage>
        <taxon>Bacteria</taxon>
        <taxon>Pseudomonadati</taxon>
        <taxon>Pseudomonadota</taxon>
        <taxon>Gammaproteobacteria</taxon>
        <taxon>Vibrionales</taxon>
        <taxon>Vibrionaceae</taxon>
        <taxon>Vibrio</taxon>
    </lineage>
</organism>
<evidence type="ECO:0000256" key="7">
    <source>
        <dbReference type="RuleBase" id="RU363032"/>
    </source>
</evidence>
<dbReference type="CDD" id="cd06261">
    <property type="entry name" value="TM_PBP2"/>
    <property type="match status" value="1"/>
</dbReference>
<comment type="subcellular location">
    <subcellularLocation>
        <location evidence="1 7">Cell membrane</location>
        <topology evidence="1 7">Multi-pass membrane protein</topology>
    </subcellularLocation>
</comment>
<dbReference type="InterPro" id="IPR000515">
    <property type="entry name" value="MetI-like"/>
</dbReference>
<dbReference type="GO" id="GO:0005886">
    <property type="term" value="C:plasma membrane"/>
    <property type="evidence" value="ECO:0007669"/>
    <property type="project" value="UniProtKB-SubCell"/>
</dbReference>
<protein>
    <submittedName>
        <fullName evidence="9">ABC transporter permease</fullName>
    </submittedName>
</protein>
<dbReference type="Pfam" id="PF00528">
    <property type="entry name" value="BPD_transp_1"/>
    <property type="match status" value="1"/>
</dbReference>
<evidence type="ECO:0000256" key="3">
    <source>
        <dbReference type="ARBA" id="ARBA00022475"/>
    </source>
</evidence>
<dbReference type="PANTHER" id="PTHR43163">
    <property type="entry name" value="DIPEPTIDE TRANSPORT SYSTEM PERMEASE PROTEIN DPPB-RELATED"/>
    <property type="match status" value="1"/>
</dbReference>
<dbReference type="PANTHER" id="PTHR43163:SF8">
    <property type="entry name" value="D,D-DIPEPTIDE TRANSPORT SYSTEM PERMEASE PROTEIN DDPB-RELATED"/>
    <property type="match status" value="1"/>
</dbReference>
<evidence type="ECO:0000259" key="8">
    <source>
        <dbReference type="PROSITE" id="PS50928"/>
    </source>
</evidence>
<feature type="transmembrane region" description="Helical" evidence="7">
    <location>
        <begin position="29"/>
        <end position="50"/>
    </location>
</feature>
<evidence type="ECO:0000256" key="1">
    <source>
        <dbReference type="ARBA" id="ARBA00004651"/>
    </source>
</evidence>
<dbReference type="Gene3D" id="1.10.3720.10">
    <property type="entry name" value="MetI-like"/>
    <property type="match status" value="1"/>
</dbReference>
<comment type="similarity">
    <text evidence="7">Belongs to the binding-protein-dependent transport system permease family.</text>
</comment>
<keyword evidence="3" id="KW-1003">Cell membrane</keyword>
<feature type="transmembrane region" description="Helical" evidence="7">
    <location>
        <begin position="328"/>
        <end position="349"/>
    </location>
</feature>
<keyword evidence="6 7" id="KW-0472">Membrane</keyword>
<keyword evidence="5 7" id="KW-1133">Transmembrane helix</keyword>
<accession>A0AB39HE54</accession>
<dbReference type="EMBL" id="CP162601">
    <property type="protein sequence ID" value="XDK24330.1"/>
    <property type="molecule type" value="Genomic_DNA"/>
</dbReference>
<dbReference type="PROSITE" id="PS50928">
    <property type="entry name" value="ABC_TM1"/>
    <property type="match status" value="1"/>
</dbReference>
<dbReference type="InterPro" id="IPR035906">
    <property type="entry name" value="MetI-like_sf"/>
</dbReference>
<evidence type="ECO:0000256" key="6">
    <source>
        <dbReference type="ARBA" id="ARBA00023136"/>
    </source>
</evidence>
<feature type="transmembrane region" description="Helical" evidence="7">
    <location>
        <begin position="272"/>
        <end position="293"/>
    </location>
</feature>
<dbReference type="SUPFAM" id="SSF161098">
    <property type="entry name" value="MetI-like"/>
    <property type="match status" value="1"/>
</dbReference>
<name>A0AB39HE54_9VIBR</name>
<dbReference type="InterPro" id="IPR045621">
    <property type="entry name" value="BPD_transp_1_N"/>
</dbReference>
<feature type="domain" description="ABC transmembrane type-1" evidence="8">
    <location>
        <begin position="119"/>
        <end position="346"/>
    </location>
</feature>
<dbReference type="AlphaFoldDB" id="A0AB39HE54"/>